<evidence type="ECO:0000256" key="1">
    <source>
        <dbReference type="SAM" id="MobiDB-lite"/>
    </source>
</evidence>
<dbReference type="AlphaFoldDB" id="G6AG61"/>
<dbReference type="GeneID" id="66731987"/>
<protein>
    <submittedName>
        <fullName evidence="2">Uncharacterized protein</fullName>
    </submittedName>
</protein>
<dbReference type="PATRIC" id="fig|857291.3.peg.1080"/>
<sequence length="72" mass="7762">MRTEYVRPMIDINTIISESFICNSNKTDAASIGTTGSPNESNQTEIQPGGPGIAGSKSNPFNEQDTNSPWED</sequence>
<accession>G6AG61</accession>
<evidence type="ECO:0000313" key="3">
    <source>
        <dbReference type="Proteomes" id="UP000004597"/>
    </source>
</evidence>
<feature type="region of interest" description="Disordered" evidence="1">
    <location>
        <begin position="27"/>
        <end position="72"/>
    </location>
</feature>
<feature type="compositionally biased region" description="Polar residues" evidence="1">
    <location>
        <begin position="27"/>
        <end position="46"/>
    </location>
</feature>
<comment type="caution">
    <text evidence="2">The sequence shown here is derived from an EMBL/GenBank/DDBJ whole genome shotgun (WGS) entry which is preliminary data.</text>
</comment>
<dbReference type="Proteomes" id="UP000004597">
    <property type="component" value="Unassembled WGS sequence"/>
</dbReference>
<dbReference type="RefSeq" id="WP_008822999.1">
    <property type="nucleotide sequence ID" value="NZ_JH376763.1"/>
</dbReference>
<name>G6AG61_9BACT</name>
<proteinExistence type="predicted"/>
<feature type="compositionally biased region" description="Polar residues" evidence="1">
    <location>
        <begin position="56"/>
        <end position="72"/>
    </location>
</feature>
<organism evidence="2 3">
    <name type="scientific">Prevotella histicola F0411</name>
    <dbReference type="NCBI Taxonomy" id="857291"/>
    <lineage>
        <taxon>Bacteria</taxon>
        <taxon>Pseudomonadati</taxon>
        <taxon>Bacteroidota</taxon>
        <taxon>Bacteroidia</taxon>
        <taxon>Bacteroidales</taxon>
        <taxon>Prevotellaceae</taxon>
        <taxon>Prevotella</taxon>
    </lineage>
</organism>
<reference evidence="2 3" key="1">
    <citation type="submission" date="2011-10" db="EMBL/GenBank/DDBJ databases">
        <title>The Genome Sequence of Prevotella histicola F0411.</title>
        <authorList>
            <consortium name="The Broad Institute Genome Sequencing Platform"/>
            <person name="Earl A."/>
            <person name="Ward D."/>
            <person name="Feldgarden M."/>
            <person name="Gevers D."/>
            <person name="Izard J."/>
            <person name="Ganesan A."/>
            <person name="Blanton J.M."/>
            <person name="Baranova O.V."/>
            <person name="Tanner A.C."/>
            <person name="Mathney J.M.J."/>
            <person name="Dewhirst F.E."/>
            <person name="Young S.K."/>
            <person name="Zeng Q."/>
            <person name="Gargeya S."/>
            <person name="Fitzgerald M."/>
            <person name="Haas B."/>
            <person name="Abouelleil A."/>
            <person name="Alvarado L."/>
            <person name="Arachchi H.M."/>
            <person name="Berlin A."/>
            <person name="Brown A."/>
            <person name="Chapman S.B."/>
            <person name="Chen Z."/>
            <person name="Dunbar C."/>
            <person name="Freedman E."/>
            <person name="Gearin G."/>
            <person name="Gellesch M."/>
            <person name="Goldberg J."/>
            <person name="Griggs A."/>
            <person name="Gujja S."/>
            <person name="Heiman D."/>
            <person name="Howarth C."/>
            <person name="Larson L."/>
            <person name="Lui A."/>
            <person name="MacDonald P.J.P."/>
            <person name="Montmayeur A."/>
            <person name="Murphy C."/>
            <person name="Neiman D."/>
            <person name="Pearson M."/>
            <person name="Priest M."/>
            <person name="Roberts A."/>
            <person name="Saif S."/>
            <person name="Shea T."/>
            <person name="Shenoy N."/>
            <person name="Sisk P."/>
            <person name="Stolte C."/>
            <person name="Sykes S."/>
            <person name="Wortman J."/>
            <person name="Nusbaum C."/>
            <person name="Birren B."/>
        </authorList>
    </citation>
    <scope>NUCLEOTIDE SEQUENCE [LARGE SCALE GENOMIC DNA]</scope>
    <source>
        <strain evidence="2 3">F0411</strain>
    </source>
</reference>
<dbReference type="EMBL" id="AFXP01000009">
    <property type="protein sequence ID" value="EHG16252.1"/>
    <property type="molecule type" value="Genomic_DNA"/>
</dbReference>
<keyword evidence="3" id="KW-1185">Reference proteome</keyword>
<evidence type="ECO:0000313" key="2">
    <source>
        <dbReference type="EMBL" id="EHG16252.1"/>
    </source>
</evidence>
<gene>
    <name evidence="2" type="ORF">HMPREF9138_01088</name>
</gene>
<dbReference type="HOGENOM" id="CLU_201201_0_0_10"/>